<comment type="caution">
    <text evidence="1">The sequence shown here is derived from an EMBL/GenBank/DDBJ whole genome shotgun (WGS) entry which is preliminary data.</text>
</comment>
<sequence>MEEQISNGFPDFWDGVTTGSISLSLGAYKQLFKLAIKKGLKGKGEVPGMPSIVQSWIEEVLGLLLKFTFFRSHLREFSYSFDIPIGLGGNAVIYPTYEGAPNAQEWIDMFKWGCW</sequence>
<proteinExistence type="predicted"/>
<dbReference type="EMBL" id="JBHSQV010000045">
    <property type="protein sequence ID" value="MFC5986365.1"/>
    <property type="molecule type" value="Genomic_DNA"/>
</dbReference>
<protein>
    <submittedName>
        <fullName evidence="1">Uncharacterized protein</fullName>
    </submittedName>
</protein>
<gene>
    <name evidence="1" type="ORF">ACFPXP_07940</name>
</gene>
<name>A0ABW1IMV1_9BACL</name>
<organism evidence="1 2">
    <name type="scientific">Marinicrinis lubricantis</name>
    <dbReference type="NCBI Taxonomy" id="2086470"/>
    <lineage>
        <taxon>Bacteria</taxon>
        <taxon>Bacillati</taxon>
        <taxon>Bacillota</taxon>
        <taxon>Bacilli</taxon>
        <taxon>Bacillales</taxon>
        <taxon>Paenibacillaceae</taxon>
    </lineage>
</organism>
<feature type="non-terminal residue" evidence="1">
    <location>
        <position position="1"/>
    </location>
</feature>
<dbReference type="Proteomes" id="UP001596250">
    <property type="component" value="Unassembled WGS sequence"/>
</dbReference>
<evidence type="ECO:0000313" key="1">
    <source>
        <dbReference type="EMBL" id="MFC5986365.1"/>
    </source>
</evidence>
<dbReference type="RefSeq" id="WP_379893705.1">
    <property type="nucleotide sequence ID" value="NZ_JBHSQV010000045.1"/>
</dbReference>
<accession>A0ABW1IMV1</accession>
<evidence type="ECO:0000313" key="2">
    <source>
        <dbReference type="Proteomes" id="UP001596250"/>
    </source>
</evidence>
<keyword evidence="2" id="KW-1185">Reference proteome</keyword>
<reference evidence="2" key="1">
    <citation type="journal article" date="2019" name="Int. J. Syst. Evol. Microbiol.">
        <title>The Global Catalogue of Microorganisms (GCM) 10K type strain sequencing project: providing services to taxonomists for standard genome sequencing and annotation.</title>
        <authorList>
            <consortium name="The Broad Institute Genomics Platform"/>
            <consortium name="The Broad Institute Genome Sequencing Center for Infectious Disease"/>
            <person name="Wu L."/>
            <person name="Ma J."/>
        </authorList>
    </citation>
    <scope>NUCLEOTIDE SEQUENCE [LARGE SCALE GENOMIC DNA]</scope>
    <source>
        <strain evidence="2">CCM 8749</strain>
    </source>
</reference>